<dbReference type="Pfam" id="PF00005">
    <property type="entry name" value="ABC_tran"/>
    <property type="match status" value="2"/>
</dbReference>
<evidence type="ECO:0000313" key="6">
    <source>
        <dbReference type="EMBL" id="MFC4637383.1"/>
    </source>
</evidence>
<dbReference type="InterPro" id="IPR003439">
    <property type="entry name" value="ABC_transporter-like_ATP-bd"/>
</dbReference>
<dbReference type="InterPro" id="IPR003593">
    <property type="entry name" value="AAA+_ATPase"/>
</dbReference>
<dbReference type="RefSeq" id="WP_380060405.1">
    <property type="nucleotide sequence ID" value="NZ_JBHSEI010000001.1"/>
</dbReference>
<evidence type="ECO:0000256" key="1">
    <source>
        <dbReference type="ARBA" id="ARBA00022737"/>
    </source>
</evidence>
<dbReference type="InterPro" id="IPR027417">
    <property type="entry name" value="P-loop_NTPase"/>
</dbReference>
<dbReference type="InterPro" id="IPR017871">
    <property type="entry name" value="ABC_transporter-like_CS"/>
</dbReference>
<evidence type="ECO:0000256" key="4">
    <source>
        <dbReference type="SAM" id="MobiDB-lite"/>
    </source>
</evidence>
<dbReference type="PROSITE" id="PS50893">
    <property type="entry name" value="ABC_TRANSPORTER_2"/>
    <property type="match status" value="2"/>
</dbReference>
<keyword evidence="1" id="KW-0677">Repeat</keyword>
<dbReference type="CDD" id="cd03221">
    <property type="entry name" value="ABCF_EF-3"/>
    <property type="match status" value="2"/>
</dbReference>
<gene>
    <name evidence="6" type="ORF">ACFO0D_03405</name>
</gene>
<dbReference type="SUPFAM" id="SSF52540">
    <property type="entry name" value="P-loop containing nucleoside triphosphate hydrolases"/>
    <property type="match status" value="2"/>
</dbReference>
<evidence type="ECO:0000256" key="3">
    <source>
        <dbReference type="ARBA" id="ARBA00022840"/>
    </source>
</evidence>
<comment type="caution">
    <text evidence="6">The sequence shown here is derived from an EMBL/GenBank/DDBJ whole genome shotgun (WGS) entry which is preliminary data.</text>
</comment>
<protein>
    <submittedName>
        <fullName evidence="6">ABC-F family ATP-binding cassette domain-containing protein</fullName>
    </submittedName>
</protein>
<dbReference type="SMART" id="SM00382">
    <property type="entry name" value="AAA"/>
    <property type="match status" value="2"/>
</dbReference>
<feature type="compositionally biased region" description="Basic and acidic residues" evidence="4">
    <location>
        <begin position="520"/>
        <end position="529"/>
    </location>
</feature>
<name>A0ABV9I6A6_9DEIO</name>
<evidence type="ECO:0000313" key="7">
    <source>
        <dbReference type="Proteomes" id="UP001595952"/>
    </source>
</evidence>
<keyword evidence="2" id="KW-0547">Nucleotide-binding</keyword>
<keyword evidence="3 6" id="KW-0067">ATP-binding</keyword>
<proteinExistence type="predicted"/>
<feature type="domain" description="ABC transporter" evidence="5">
    <location>
        <begin position="316"/>
        <end position="532"/>
    </location>
</feature>
<dbReference type="Gene3D" id="3.40.50.300">
    <property type="entry name" value="P-loop containing nucleotide triphosphate hydrolases"/>
    <property type="match status" value="2"/>
</dbReference>
<evidence type="ECO:0000259" key="5">
    <source>
        <dbReference type="PROSITE" id="PS50893"/>
    </source>
</evidence>
<dbReference type="EMBL" id="JBHSEI010000001">
    <property type="protein sequence ID" value="MFC4637383.1"/>
    <property type="molecule type" value="Genomic_DNA"/>
</dbReference>
<feature type="domain" description="ABC transporter" evidence="5">
    <location>
        <begin position="5"/>
        <end position="252"/>
    </location>
</feature>
<keyword evidence="7" id="KW-1185">Reference proteome</keyword>
<evidence type="ECO:0000256" key="2">
    <source>
        <dbReference type="ARBA" id="ARBA00022741"/>
    </source>
</evidence>
<accession>A0ABV9I6A6</accession>
<dbReference type="PROSITE" id="PS00211">
    <property type="entry name" value="ABC_TRANSPORTER_1"/>
    <property type="match status" value="2"/>
</dbReference>
<dbReference type="GO" id="GO:0005524">
    <property type="term" value="F:ATP binding"/>
    <property type="evidence" value="ECO:0007669"/>
    <property type="project" value="UniProtKB-KW"/>
</dbReference>
<sequence length="699" mass="76421">MPTLLSAEDLAVTFGDRPVLSGVSLSVASGERVALLGRNGAGKTTLLRVLTGEVLPESGELWRLEDLRLSVLSQHHAHPPGLSVRALLDAAHPYRALEAELLVLEANLGDPATLDAWSALHARLESAEAYSWPSRVRRILGMLDLTRFLGREAATLSGGERTRLALALALAREPELLVLDEPTNHLDIRMREWLEGWLRGFAGGVLLTSHDRDFLDAVATRSLWLEAGEATPYPGGYSRARAVRDLERRTRSRAHQLGAREAARLQGSVEWLDRRGRRSSALKTRADRVPVTEAPLPERQLRMRLLAGTARARLVAWGEHLSKTYGDHVVLQDVAFKLRQGDRVALMGANGTGKTTLMRLLSGESFADEPADQAPAPLFQVAAGVSVASLDQIWHGLTPGEGLRAQFERRFGARSKALLGAAGFTADDWPKTPEVLSGGERARAGLALVSGLRADLLLLDEPTNHLDVEALQALEAAVHAYSGAVVIVTHDRRFAREVANRLWVIEDAALREVEGWGSREYRDPARPLEGDPPPPPPPPTPRQRLGLLETQLAAVRAALDGPPGSLSGREEARLRAQAHRLQADLYALYALAYAAAQYDDQVREPPLTVRAQKLGDWTAGTRGGMFWAARDEGCPHLAWDGRTLRFSAEPPAWFGAALLGGALRLLFERWNAGQVQLGEGGPVLTRRQYLERTGVIRWP</sequence>
<reference evidence="7" key="1">
    <citation type="journal article" date="2019" name="Int. J. Syst. Evol. Microbiol.">
        <title>The Global Catalogue of Microorganisms (GCM) 10K type strain sequencing project: providing services to taxonomists for standard genome sequencing and annotation.</title>
        <authorList>
            <consortium name="The Broad Institute Genomics Platform"/>
            <consortium name="The Broad Institute Genome Sequencing Center for Infectious Disease"/>
            <person name="Wu L."/>
            <person name="Ma J."/>
        </authorList>
    </citation>
    <scope>NUCLEOTIDE SEQUENCE [LARGE SCALE GENOMIC DNA]</scope>
    <source>
        <strain evidence="7">CCUG 55995</strain>
    </source>
</reference>
<dbReference type="PANTHER" id="PTHR19211">
    <property type="entry name" value="ATP-BINDING TRANSPORT PROTEIN-RELATED"/>
    <property type="match status" value="1"/>
</dbReference>
<dbReference type="PANTHER" id="PTHR19211:SF14">
    <property type="entry name" value="ATP-BINDING CASSETTE SUB-FAMILY F MEMBER 1"/>
    <property type="match status" value="1"/>
</dbReference>
<feature type="region of interest" description="Disordered" evidence="4">
    <location>
        <begin position="520"/>
        <end position="544"/>
    </location>
</feature>
<dbReference type="Proteomes" id="UP001595952">
    <property type="component" value="Unassembled WGS sequence"/>
</dbReference>
<organism evidence="6 7">
    <name type="scientific">Deinococcus hohokamensis</name>
    <dbReference type="NCBI Taxonomy" id="309883"/>
    <lineage>
        <taxon>Bacteria</taxon>
        <taxon>Thermotogati</taxon>
        <taxon>Deinococcota</taxon>
        <taxon>Deinococci</taxon>
        <taxon>Deinococcales</taxon>
        <taxon>Deinococcaceae</taxon>
        <taxon>Deinococcus</taxon>
    </lineage>
</organism>
<dbReference type="InterPro" id="IPR050611">
    <property type="entry name" value="ABCF"/>
</dbReference>
<feature type="compositionally biased region" description="Pro residues" evidence="4">
    <location>
        <begin position="530"/>
        <end position="541"/>
    </location>
</feature>